<dbReference type="GO" id="GO:0046872">
    <property type="term" value="F:metal ion binding"/>
    <property type="evidence" value="ECO:0007669"/>
    <property type="project" value="UniProtKB-UniRule"/>
</dbReference>
<evidence type="ECO:0000256" key="1">
    <source>
        <dbReference type="ARBA" id="ARBA00011955"/>
    </source>
</evidence>
<name>A0A1M5SQ34_9BURK</name>
<dbReference type="PANTHER" id="PTHR30040:SF2">
    <property type="entry name" value="FAD:PROTEIN FMN TRANSFERASE"/>
    <property type="match status" value="1"/>
</dbReference>
<evidence type="ECO:0000256" key="3">
    <source>
        <dbReference type="ARBA" id="ARBA00022630"/>
    </source>
</evidence>
<keyword evidence="3 10" id="KW-0285">Flavoprotein</keyword>
<dbReference type="STRING" id="658167.SAMN04488135_103145"/>
<feature type="binding site" evidence="11">
    <location>
        <position position="256"/>
    </location>
    <ligand>
        <name>Mg(2+)</name>
        <dbReference type="ChEBI" id="CHEBI:18420"/>
    </ligand>
</feature>
<keyword evidence="5 10" id="KW-0479">Metal-binding</keyword>
<sequence>MGTTWTVKIAAPVGAARADALDAAIQQALERITRQMSTWEADSVITVLSQSEPGWYQVPEELFHVLGHALDVARQTGGAYDPTVGGLVDLWGFGPRGAIAVPPADSAIAAALAQAGWHRTALNAEHRGVWQPGRLQFDLSSIAKGYGADQIAAVLDQHAIEHYLVELGGELKARGLNPRQSRWALGIDIPGDPATFPISLSDCAIATSGDYRRHFEHGGRRYGHTLDPRTGRPLLHSLASVSVLHHDCMLADALATALLCLGPGQGPAYARANGIAALFMHRHPHDIAIESTAEFRALARC</sequence>
<evidence type="ECO:0000313" key="12">
    <source>
        <dbReference type="EMBL" id="SHH40639.1"/>
    </source>
</evidence>
<feature type="binding site" evidence="11">
    <location>
        <position position="141"/>
    </location>
    <ligand>
        <name>Mg(2+)</name>
        <dbReference type="ChEBI" id="CHEBI:18420"/>
    </ligand>
</feature>
<evidence type="ECO:0000256" key="10">
    <source>
        <dbReference type="PIRNR" id="PIRNR006268"/>
    </source>
</evidence>
<dbReference type="PANTHER" id="PTHR30040">
    <property type="entry name" value="THIAMINE BIOSYNTHESIS LIPOPROTEIN APBE"/>
    <property type="match status" value="1"/>
</dbReference>
<dbReference type="SUPFAM" id="SSF143631">
    <property type="entry name" value="ApbE-like"/>
    <property type="match status" value="1"/>
</dbReference>
<dbReference type="OrthoDB" id="9778595at2"/>
<dbReference type="EMBL" id="FQXE01000003">
    <property type="protein sequence ID" value="SHH40639.1"/>
    <property type="molecule type" value="Genomic_DNA"/>
</dbReference>
<keyword evidence="6 10" id="KW-0274">FAD</keyword>
<comment type="cofactor">
    <cofactor evidence="11">
        <name>Mg(2+)</name>
        <dbReference type="ChEBI" id="CHEBI:18420"/>
    </cofactor>
    <cofactor evidence="11">
        <name>Mn(2+)</name>
        <dbReference type="ChEBI" id="CHEBI:29035"/>
    </cofactor>
    <text evidence="11">Magnesium. Can also use manganese.</text>
</comment>
<accession>A0A1M5SQ34</accession>
<evidence type="ECO:0000313" key="13">
    <source>
        <dbReference type="Proteomes" id="UP000184226"/>
    </source>
</evidence>
<evidence type="ECO:0000256" key="11">
    <source>
        <dbReference type="PIRSR" id="PIRSR006268-2"/>
    </source>
</evidence>
<keyword evidence="13" id="KW-1185">Reference proteome</keyword>
<organism evidence="12 13">
    <name type="scientific">Pollutimonas bauzanensis</name>
    <dbReference type="NCBI Taxonomy" id="658167"/>
    <lineage>
        <taxon>Bacteria</taxon>
        <taxon>Pseudomonadati</taxon>
        <taxon>Pseudomonadota</taxon>
        <taxon>Betaproteobacteria</taxon>
        <taxon>Burkholderiales</taxon>
        <taxon>Alcaligenaceae</taxon>
        <taxon>Pollutimonas</taxon>
    </lineage>
</organism>
<dbReference type="EC" id="2.7.1.180" evidence="1 10"/>
<dbReference type="AlphaFoldDB" id="A0A1M5SQ34"/>
<dbReference type="Pfam" id="PF02424">
    <property type="entry name" value="ApbE"/>
    <property type="match status" value="1"/>
</dbReference>
<dbReference type="Proteomes" id="UP000184226">
    <property type="component" value="Unassembled WGS sequence"/>
</dbReference>
<comment type="catalytic activity">
    <reaction evidence="9 10">
        <text>L-threonyl-[protein] + FAD = FMN-L-threonyl-[protein] + AMP + H(+)</text>
        <dbReference type="Rhea" id="RHEA:36847"/>
        <dbReference type="Rhea" id="RHEA-COMP:11060"/>
        <dbReference type="Rhea" id="RHEA-COMP:11061"/>
        <dbReference type="ChEBI" id="CHEBI:15378"/>
        <dbReference type="ChEBI" id="CHEBI:30013"/>
        <dbReference type="ChEBI" id="CHEBI:57692"/>
        <dbReference type="ChEBI" id="CHEBI:74257"/>
        <dbReference type="ChEBI" id="CHEBI:456215"/>
        <dbReference type="EC" id="2.7.1.180"/>
    </reaction>
</comment>
<evidence type="ECO:0000256" key="6">
    <source>
        <dbReference type="ARBA" id="ARBA00022827"/>
    </source>
</evidence>
<dbReference type="PIRSF" id="PIRSF006268">
    <property type="entry name" value="ApbE"/>
    <property type="match status" value="1"/>
</dbReference>
<evidence type="ECO:0000256" key="7">
    <source>
        <dbReference type="ARBA" id="ARBA00022842"/>
    </source>
</evidence>
<reference evidence="12 13" key="1">
    <citation type="submission" date="2016-11" db="EMBL/GenBank/DDBJ databases">
        <authorList>
            <person name="Jaros S."/>
            <person name="Januszkiewicz K."/>
            <person name="Wedrychowicz H."/>
        </authorList>
    </citation>
    <scope>NUCLEOTIDE SEQUENCE [LARGE SCALE GENOMIC DNA]</scope>
    <source>
        <strain evidence="12 13">CGMCC 1.10190</strain>
    </source>
</reference>
<dbReference type="InterPro" id="IPR024932">
    <property type="entry name" value="ApbE"/>
</dbReference>
<keyword evidence="4 10" id="KW-0808">Transferase</keyword>
<dbReference type="GO" id="GO:0016740">
    <property type="term" value="F:transferase activity"/>
    <property type="evidence" value="ECO:0007669"/>
    <property type="project" value="UniProtKB-UniRule"/>
</dbReference>
<gene>
    <name evidence="12" type="ORF">SAMN04488135_103145</name>
</gene>
<dbReference type="Gene3D" id="3.10.520.10">
    <property type="entry name" value="ApbE-like domains"/>
    <property type="match status" value="1"/>
</dbReference>
<feature type="binding site" evidence="11">
    <location>
        <position position="252"/>
    </location>
    <ligand>
        <name>Mg(2+)</name>
        <dbReference type="ChEBI" id="CHEBI:18420"/>
    </ligand>
</feature>
<proteinExistence type="inferred from homology"/>
<protein>
    <recommendedName>
        <fullName evidence="2 10">FAD:protein FMN transferase</fullName>
        <ecNumber evidence="1 10">2.7.1.180</ecNumber>
    </recommendedName>
    <alternativeName>
        <fullName evidence="8 10">Flavin transferase</fullName>
    </alternativeName>
</protein>
<keyword evidence="12" id="KW-0449">Lipoprotein</keyword>
<evidence type="ECO:0000256" key="9">
    <source>
        <dbReference type="ARBA" id="ARBA00048540"/>
    </source>
</evidence>
<evidence type="ECO:0000256" key="2">
    <source>
        <dbReference type="ARBA" id="ARBA00016337"/>
    </source>
</evidence>
<keyword evidence="7 10" id="KW-0460">Magnesium</keyword>
<comment type="similarity">
    <text evidence="10">Belongs to the ApbE family.</text>
</comment>
<dbReference type="InterPro" id="IPR003374">
    <property type="entry name" value="ApbE-like_sf"/>
</dbReference>
<evidence type="ECO:0000256" key="8">
    <source>
        <dbReference type="ARBA" id="ARBA00031306"/>
    </source>
</evidence>
<evidence type="ECO:0000256" key="4">
    <source>
        <dbReference type="ARBA" id="ARBA00022679"/>
    </source>
</evidence>
<evidence type="ECO:0000256" key="5">
    <source>
        <dbReference type="ARBA" id="ARBA00022723"/>
    </source>
</evidence>